<dbReference type="Proteomes" id="UP001597380">
    <property type="component" value="Unassembled WGS sequence"/>
</dbReference>
<keyword evidence="2" id="KW-1185">Reference proteome</keyword>
<accession>A0ABW4XK77</accession>
<dbReference type="Pfam" id="PF16108">
    <property type="entry name" value="DUF4826"/>
    <property type="match status" value="1"/>
</dbReference>
<sequence>MSEQQDNREALQGWVREQFQKAQKHLASKGIIPARVLEKESRYLPPLVSVWKIETADKPAKTVWVISGDLPSDHVEAGAADSAREVLRYFGLRWQMQAEQIIQQGPNADKTQKEFAGMLISRAEGLAQMYDNQALWANEPTAS</sequence>
<protein>
    <submittedName>
        <fullName evidence="1">DUF4826 family protein</fullName>
    </submittedName>
</protein>
<evidence type="ECO:0000313" key="1">
    <source>
        <dbReference type="EMBL" id="MFD2094678.1"/>
    </source>
</evidence>
<proteinExistence type="predicted"/>
<comment type="caution">
    <text evidence="1">The sequence shown here is derived from an EMBL/GenBank/DDBJ whole genome shotgun (WGS) entry which is preliminary data.</text>
</comment>
<dbReference type="EMBL" id="JBHUHT010000004">
    <property type="protein sequence ID" value="MFD2094678.1"/>
    <property type="molecule type" value="Genomic_DNA"/>
</dbReference>
<organism evidence="1 2">
    <name type="scientific">Corallincola platygyrae</name>
    <dbReference type="NCBI Taxonomy" id="1193278"/>
    <lineage>
        <taxon>Bacteria</taxon>
        <taxon>Pseudomonadati</taxon>
        <taxon>Pseudomonadota</taxon>
        <taxon>Gammaproteobacteria</taxon>
        <taxon>Alteromonadales</taxon>
        <taxon>Psychromonadaceae</taxon>
        <taxon>Corallincola</taxon>
    </lineage>
</organism>
<dbReference type="RefSeq" id="WP_345338846.1">
    <property type="nucleotide sequence ID" value="NZ_BAABLI010000007.1"/>
</dbReference>
<reference evidence="2" key="1">
    <citation type="journal article" date="2019" name="Int. J. Syst. Evol. Microbiol.">
        <title>The Global Catalogue of Microorganisms (GCM) 10K type strain sequencing project: providing services to taxonomists for standard genome sequencing and annotation.</title>
        <authorList>
            <consortium name="The Broad Institute Genomics Platform"/>
            <consortium name="The Broad Institute Genome Sequencing Center for Infectious Disease"/>
            <person name="Wu L."/>
            <person name="Ma J."/>
        </authorList>
    </citation>
    <scope>NUCLEOTIDE SEQUENCE [LARGE SCALE GENOMIC DNA]</scope>
    <source>
        <strain evidence="2">CGMCC 1.10992</strain>
    </source>
</reference>
<evidence type="ECO:0000313" key="2">
    <source>
        <dbReference type="Proteomes" id="UP001597380"/>
    </source>
</evidence>
<name>A0ABW4XK77_9GAMM</name>
<dbReference type="InterPro" id="IPR032251">
    <property type="entry name" value="DUF4826"/>
</dbReference>
<gene>
    <name evidence="1" type="ORF">ACFSJ3_01680</name>
</gene>